<organism evidence="2 3">
    <name type="scientific">Paraburkholderia ultramafica</name>
    <dbReference type="NCBI Taxonomy" id="1544867"/>
    <lineage>
        <taxon>Bacteria</taxon>
        <taxon>Pseudomonadati</taxon>
        <taxon>Pseudomonadota</taxon>
        <taxon>Betaproteobacteria</taxon>
        <taxon>Burkholderiales</taxon>
        <taxon>Burkholderiaceae</taxon>
        <taxon>Paraburkholderia</taxon>
    </lineage>
</organism>
<feature type="region of interest" description="Disordered" evidence="1">
    <location>
        <begin position="50"/>
        <end position="71"/>
    </location>
</feature>
<proteinExistence type="predicted"/>
<dbReference type="EMBL" id="CADIKK010000078">
    <property type="protein sequence ID" value="CAB3809665.1"/>
    <property type="molecule type" value="Genomic_DNA"/>
</dbReference>
<protein>
    <submittedName>
        <fullName evidence="2">Uncharacterized protein</fullName>
    </submittedName>
</protein>
<dbReference type="AlphaFoldDB" id="A0A6S7BQB6"/>
<dbReference type="Proteomes" id="UP000494365">
    <property type="component" value="Unassembled WGS sequence"/>
</dbReference>
<reference evidence="2 3" key="1">
    <citation type="submission" date="2020-04" db="EMBL/GenBank/DDBJ databases">
        <authorList>
            <person name="De Canck E."/>
        </authorList>
    </citation>
    <scope>NUCLEOTIDE SEQUENCE [LARGE SCALE GENOMIC DNA]</scope>
    <source>
        <strain evidence="2 3">LMG 28614</strain>
    </source>
</reference>
<evidence type="ECO:0000313" key="2">
    <source>
        <dbReference type="EMBL" id="CAB3809665.1"/>
    </source>
</evidence>
<evidence type="ECO:0000256" key="1">
    <source>
        <dbReference type="SAM" id="MobiDB-lite"/>
    </source>
</evidence>
<name>A0A6S7BQB6_9BURK</name>
<gene>
    <name evidence="2" type="ORF">LMG28614_07095</name>
</gene>
<evidence type="ECO:0000313" key="3">
    <source>
        <dbReference type="Proteomes" id="UP000494365"/>
    </source>
</evidence>
<accession>A0A6S7BQB6</accession>
<keyword evidence="3" id="KW-1185">Reference proteome</keyword>
<sequence>MTAYYNAVDPNCAQDPRHSPMPENADCLTTGSRPYMVQIVQVNRLKCCSPNSSSDNEQAEKCGRTVLGPSL</sequence>